<dbReference type="AlphaFoldDB" id="F2NMF2"/>
<dbReference type="InterPro" id="IPR050312">
    <property type="entry name" value="IolE/XylAMocC-like"/>
</dbReference>
<dbReference type="PANTHER" id="PTHR12110:SF41">
    <property type="entry name" value="INOSOSE DEHYDRATASE"/>
    <property type="match status" value="1"/>
</dbReference>
<dbReference type="GO" id="GO:0016853">
    <property type="term" value="F:isomerase activity"/>
    <property type="evidence" value="ECO:0007669"/>
    <property type="project" value="UniProtKB-KW"/>
</dbReference>
<dbReference type="STRING" id="869210.Marky_1098"/>
<sequence length="262" mass="28960">MCTWTFGPLPLEAIAARLEQLGFDGVELYGDVSLDPRATRRLLEAHGLEVYSLTPMNVDLTHPEPWVRRAALDDYARLIEFARALGGARVSCHGHVGRFAPLADRRMEWGWLVEALQTLAETAAQAEVTLVFEVLNRYETHLVHTTAEALELLEAVGHPNLKVLLDAYHMNLEEPDPAAAIRRTGDRLGLVHLADSNRRGIGHGHTDFPALLHALQEVGYTGPLILEVTAPGPDPFTPVKEGDYLAQLEADLKDSLTWLRAC</sequence>
<organism evidence="2 3">
    <name type="scientific">Marinithermus hydrothermalis (strain DSM 14884 / JCM 11576 / T1)</name>
    <dbReference type="NCBI Taxonomy" id="869210"/>
    <lineage>
        <taxon>Bacteria</taxon>
        <taxon>Thermotogati</taxon>
        <taxon>Deinococcota</taxon>
        <taxon>Deinococci</taxon>
        <taxon>Thermales</taxon>
        <taxon>Thermaceae</taxon>
        <taxon>Marinithermus</taxon>
    </lineage>
</organism>
<reference evidence="2 3" key="1">
    <citation type="journal article" date="2012" name="Stand. Genomic Sci.">
        <title>Complete genome sequence of the aerobic, heterotroph Marinithermus hydrothermalis type strain (T1(T)) from a deep-sea hydrothermal vent chimney.</title>
        <authorList>
            <person name="Copeland A."/>
            <person name="Gu W."/>
            <person name="Yasawong M."/>
            <person name="Lapidus A."/>
            <person name="Lucas S."/>
            <person name="Deshpande S."/>
            <person name="Pagani I."/>
            <person name="Tapia R."/>
            <person name="Cheng J.F."/>
            <person name="Goodwin L.A."/>
            <person name="Pitluck S."/>
            <person name="Liolios K."/>
            <person name="Ivanova N."/>
            <person name="Mavromatis K."/>
            <person name="Mikhailova N."/>
            <person name="Pati A."/>
            <person name="Chen A."/>
            <person name="Palaniappan K."/>
            <person name="Land M."/>
            <person name="Pan C."/>
            <person name="Brambilla E.M."/>
            <person name="Rohde M."/>
            <person name="Tindall B.J."/>
            <person name="Sikorski J."/>
            <person name="Goker M."/>
            <person name="Detter J.C."/>
            <person name="Bristow J."/>
            <person name="Eisen J.A."/>
            <person name="Markowitz V."/>
            <person name="Hugenholtz P."/>
            <person name="Kyrpides N.C."/>
            <person name="Klenk H.P."/>
            <person name="Woyke T."/>
        </authorList>
    </citation>
    <scope>NUCLEOTIDE SEQUENCE [LARGE SCALE GENOMIC DNA]</scope>
    <source>
        <strain evidence="3">DSM 14884 / JCM 11576 / T1</strain>
    </source>
</reference>
<proteinExistence type="predicted"/>
<dbReference type="eggNOG" id="COG1082">
    <property type="taxonomic scope" value="Bacteria"/>
</dbReference>
<dbReference type="InterPro" id="IPR036237">
    <property type="entry name" value="Xyl_isomerase-like_sf"/>
</dbReference>
<evidence type="ECO:0000313" key="2">
    <source>
        <dbReference type="EMBL" id="AEB11840.1"/>
    </source>
</evidence>
<accession>F2NMF2</accession>
<evidence type="ECO:0000313" key="3">
    <source>
        <dbReference type="Proteomes" id="UP000007030"/>
    </source>
</evidence>
<gene>
    <name evidence="2" type="ordered locus">Marky_1098</name>
</gene>
<dbReference type="SUPFAM" id="SSF51658">
    <property type="entry name" value="Xylose isomerase-like"/>
    <property type="match status" value="1"/>
</dbReference>
<dbReference type="HOGENOM" id="CLU_050006_8_1_0"/>
<protein>
    <submittedName>
        <fullName evidence="2">Xylose isomerase domain-containing protein TIM barrel</fullName>
    </submittedName>
</protein>
<dbReference type="Pfam" id="PF01261">
    <property type="entry name" value="AP_endonuc_2"/>
    <property type="match status" value="1"/>
</dbReference>
<keyword evidence="3" id="KW-1185">Reference proteome</keyword>
<dbReference type="EMBL" id="CP002630">
    <property type="protein sequence ID" value="AEB11840.1"/>
    <property type="molecule type" value="Genomic_DNA"/>
</dbReference>
<dbReference type="PANTHER" id="PTHR12110">
    <property type="entry name" value="HYDROXYPYRUVATE ISOMERASE"/>
    <property type="match status" value="1"/>
</dbReference>
<keyword evidence="2" id="KW-0413">Isomerase</keyword>
<feature type="domain" description="Xylose isomerase-like TIM barrel" evidence="1">
    <location>
        <begin position="16"/>
        <end position="262"/>
    </location>
</feature>
<dbReference type="Gene3D" id="3.20.20.150">
    <property type="entry name" value="Divalent-metal-dependent TIM barrel enzymes"/>
    <property type="match status" value="1"/>
</dbReference>
<name>F2NMF2_MARHT</name>
<evidence type="ECO:0000259" key="1">
    <source>
        <dbReference type="Pfam" id="PF01261"/>
    </source>
</evidence>
<dbReference type="KEGG" id="mhd:Marky_1098"/>
<dbReference type="InterPro" id="IPR013022">
    <property type="entry name" value="Xyl_isomerase-like_TIM-brl"/>
</dbReference>
<dbReference type="Proteomes" id="UP000007030">
    <property type="component" value="Chromosome"/>
</dbReference>